<keyword evidence="6 11" id="KW-0378">Hydrolase</keyword>
<dbReference type="GO" id="GO:0006508">
    <property type="term" value="P:proteolysis"/>
    <property type="evidence" value="ECO:0007669"/>
    <property type="project" value="UniProtKB-KW"/>
</dbReference>
<dbReference type="Pfam" id="PF01435">
    <property type="entry name" value="Peptidase_M48"/>
    <property type="match status" value="1"/>
</dbReference>
<reference evidence="15 16" key="1">
    <citation type="submission" date="2019-06" db="EMBL/GenBank/DDBJ databases">
        <title>Sorghum-associated microbial communities from plants grown in Nebraska, USA.</title>
        <authorList>
            <person name="Schachtman D."/>
        </authorList>
    </citation>
    <scope>NUCLEOTIDE SEQUENCE [LARGE SCALE GENOMIC DNA]</scope>
    <source>
        <strain evidence="15 16">1225</strain>
    </source>
</reference>
<evidence type="ECO:0000256" key="11">
    <source>
        <dbReference type="RuleBase" id="RU003983"/>
    </source>
</evidence>
<evidence type="ECO:0000256" key="6">
    <source>
        <dbReference type="ARBA" id="ARBA00022801"/>
    </source>
</evidence>
<dbReference type="OrthoDB" id="7338723at2"/>
<evidence type="ECO:0000256" key="1">
    <source>
        <dbReference type="ARBA" id="ARBA00004651"/>
    </source>
</evidence>
<evidence type="ECO:0000256" key="4">
    <source>
        <dbReference type="ARBA" id="ARBA00022692"/>
    </source>
</evidence>
<dbReference type="CDD" id="cd07325">
    <property type="entry name" value="M48_Ste24p_like"/>
    <property type="match status" value="1"/>
</dbReference>
<comment type="similarity">
    <text evidence="11">Belongs to the peptidase M48 family.</text>
</comment>
<dbReference type="RefSeq" id="WP_145634287.1">
    <property type="nucleotide sequence ID" value="NZ_VIWP01000002.1"/>
</dbReference>
<feature type="transmembrane region" description="Helical" evidence="13">
    <location>
        <begin position="46"/>
        <end position="66"/>
    </location>
</feature>
<proteinExistence type="inferred from homology"/>
<evidence type="ECO:0000313" key="15">
    <source>
        <dbReference type="EMBL" id="TWF56596.1"/>
    </source>
</evidence>
<dbReference type="Proteomes" id="UP000320653">
    <property type="component" value="Unassembled WGS sequence"/>
</dbReference>
<dbReference type="GO" id="GO:0004222">
    <property type="term" value="F:metalloendopeptidase activity"/>
    <property type="evidence" value="ECO:0007669"/>
    <property type="project" value="InterPro"/>
</dbReference>
<evidence type="ECO:0000256" key="3">
    <source>
        <dbReference type="ARBA" id="ARBA00022670"/>
    </source>
</evidence>
<gene>
    <name evidence="15" type="ORF">FHW37_102231</name>
</gene>
<keyword evidence="5" id="KW-0479">Metal-binding</keyword>
<dbReference type="PANTHER" id="PTHR43221">
    <property type="entry name" value="PROTEASE HTPX"/>
    <property type="match status" value="1"/>
</dbReference>
<keyword evidence="3 11" id="KW-0645">Protease</keyword>
<evidence type="ECO:0000256" key="5">
    <source>
        <dbReference type="ARBA" id="ARBA00022723"/>
    </source>
</evidence>
<comment type="cofactor">
    <cofactor evidence="11">
        <name>Zn(2+)</name>
        <dbReference type="ChEBI" id="CHEBI:29105"/>
    </cofactor>
    <text evidence="11">Binds 1 zinc ion per subunit.</text>
</comment>
<dbReference type="GO" id="GO:0005886">
    <property type="term" value="C:plasma membrane"/>
    <property type="evidence" value="ECO:0007669"/>
    <property type="project" value="UniProtKB-SubCell"/>
</dbReference>
<comment type="caution">
    <text evidence="15">The sequence shown here is derived from an EMBL/GenBank/DDBJ whole genome shotgun (WGS) entry which is preliminary data.</text>
</comment>
<evidence type="ECO:0000256" key="12">
    <source>
        <dbReference type="SAM" id="MobiDB-lite"/>
    </source>
</evidence>
<keyword evidence="9 11" id="KW-0482">Metalloprotease</keyword>
<keyword evidence="4 13" id="KW-0812">Transmembrane</keyword>
<evidence type="ECO:0000313" key="16">
    <source>
        <dbReference type="Proteomes" id="UP000320653"/>
    </source>
</evidence>
<name>A0A561R1V8_9HYPH</name>
<dbReference type="Gene3D" id="3.30.2010.10">
    <property type="entry name" value="Metalloproteases ('zincins'), catalytic domain"/>
    <property type="match status" value="1"/>
</dbReference>
<evidence type="ECO:0000256" key="8">
    <source>
        <dbReference type="ARBA" id="ARBA00022989"/>
    </source>
</evidence>
<dbReference type="AlphaFoldDB" id="A0A561R1V8"/>
<protein>
    <submittedName>
        <fullName evidence="15">Zn-dependent protease with chaperone function</fullName>
    </submittedName>
</protein>
<dbReference type="EMBL" id="VIWP01000002">
    <property type="protein sequence ID" value="TWF56596.1"/>
    <property type="molecule type" value="Genomic_DNA"/>
</dbReference>
<dbReference type="InterPro" id="IPR001915">
    <property type="entry name" value="Peptidase_M48"/>
</dbReference>
<keyword evidence="7 11" id="KW-0862">Zinc</keyword>
<evidence type="ECO:0000259" key="14">
    <source>
        <dbReference type="Pfam" id="PF01435"/>
    </source>
</evidence>
<keyword evidence="10 13" id="KW-0472">Membrane</keyword>
<feature type="transmembrane region" description="Helical" evidence="13">
    <location>
        <begin position="21"/>
        <end position="40"/>
    </location>
</feature>
<evidence type="ECO:0000256" key="13">
    <source>
        <dbReference type="SAM" id="Phobius"/>
    </source>
</evidence>
<keyword evidence="8 13" id="KW-1133">Transmembrane helix</keyword>
<dbReference type="InterPro" id="IPR050083">
    <property type="entry name" value="HtpX_protease"/>
</dbReference>
<comment type="subcellular location">
    <subcellularLocation>
        <location evidence="1">Cell membrane</location>
        <topology evidence="1">Multi-pass membrane protein</topology>
    </subcellularLocation>
</comment>
<dbReference type="GO" id="GO:0046872">
    <property type="term" value="F:metal ion binding"/>
    <property type="evidence" value="ECO:0007669"/>
    <property type="project" value="UniProtKB-KW"/>
</dbReference>
<keyword evidence="2" id="KW-1003">Cell membrane</keyword>
<feature type="domain" description="Peptidase M48" evidence="14">
    <location>
        <begin position="84"/>
        <end position="162"/>
    </location>
</feature>
<keyword evidence="16" id="KW-1185">Reference proteome</keyword>
<feature type="region of interest" description="Disordered" evidence="12">
    <location>
        <begin position="267"/>
        <end position="286"/>
    </location>
</feature>
<evidence type="ECO:0000256" key="10">
    <source>
        <dbReference type="ARBA" id="ARBA00023136"/>
    </source>
</evidence>
<evidence type="ECO:0000256" key="9">
    <source>
        <dbReference type="ARBA" id="ARBA00023049"/>
    </source>
</evidence>
<dbReference type="PANTHER" id="PTHR43221:SF1">
    <property type="entry name" value="PROTEASE HTPX"/>
    <property type="match status" value="1"/>
</dbReference>
<evidence type="ECO:0000256" key="7">
    <source>
        <dbReference type="ARBA" id="ARBA00022833"/>
    </source>
</evidence>
<organism evidence="15 16">
    <name type="scientific">Neorhizobium alkalisoli</name>
    <dbReference type="NCBI Taxonomy" id="528178"/>
    <lineage>
        <taxon>Bacteria</taxon>
        <taxon>Pseudomonadati</taxon>
        <taxon>Pseudomonadota</taxon>
        <taxon>Alphaproteobacteria</taxon>
        <taxon>Hyphomicrobiales</taxon>
        <taxon>Rhizobiaceae</taxon>
        <taxon>Rhizobium/Agrobacterium group</taxon>
        <taxon>Neorhizobium</taxon>
    </lineage>
</organism>
<evidence type="ECO:0000256" key="2">
    <source>
        <dbReference type="ARBA" id="ARBA00022475"/>
    </source>
</evidence>
<accession>A0A561R1V8</accession>
<sequence>MEFKISRVRHPKEKFYGSLMLVIGSLIWLIAVGAIVAAVMLAPEGIAIIFVVAFYIALLWFMSFVARALTRAYMIGHYVMVSEQQFPQLHKMVQDGARALGLKEAPQAFVYNSSGVMNAMALTLVGRTRYIWLTSQLIDADNEEQVKFVIGHELGHHVAGHLDTVPSLLHLPAYIVPFLGQAYSRGRELTCDRVGLVVSRNIQASRTALQMLACGSAKLNAQMNPTAFEAQERMVPSIAGFFLHIFSFYPRLTRRVEAISQFAQSANQSPAPQVREQAGRVEPQMA</sequence>